<evidence type="ECO:0000256" key="4">
    <source>
        <dbReference type="PIRSR" id="PIRSR000089-1"/>
    </source>
</evidence>
<feature type="binding site" evidence="4">
    <location>
        <begin position="278"/>
        <end position="285"/>
    </location>
    <ligand>
        <name>FAD</name>
        <dbReference type="ChEBI" id="CHEBI:57692"/>
    </ligand>
</feature>
<sequence length="336" mass="36525">MNLSDYKGILVFAEQRDGKVQNVALELLGKARELAENIDTKTVSAVLIGENVKGLADELIQYGADIVYVVEGADYKIYDTEKYAQVFKSVIDSKKPEIVLFGATTIGRDLAPRVSSRMVTGLTADCTKLEIAEDKSLWMTRPAFGGNLMATIVCPDHRPQMSTVRPGVMKKMPKDTARKGEIVDYPVTLDLSKVKVEVLDVVKEEGNKVDISEAKILVSGGRGVGHKSNFQELEELAAEIGGVVSASRAQVDAGNMPHDRQVGQTGKTVRPSIYFACGISGAIQHVAGMEESEFIIAINKDRYAPIFSVADLGIVGDVHKVLPLLTEEIKKFKATK</sequence>
<dbReference type="SUPFAM" id="SSF52402">
    <property type="entry name" value="Adenine nucleotide alpha hydrolases-like"/>
    <property type="match status" value="1"/>
</dbReference>
<dbReference type="PANTHER" id="PTHR43153">
    <property type="entry name" value="ELECTRON TRANSFER FLAVOPROTEIN ALPHA"/>
    <property type="match status" value="1"/>
</dbReference>
<feature type="binding site" evidence="4">
    <location>
        <position position="222"/>
    </location>
    <ligand>
        <name>FAD</name>
        <dbReference type="ChEBI" id="CHEBI:57692"/>
    </ligand>
</feature>
<dbReference type="FunFam" id="3.40.50.1220:FF:000001">
    <property type="entry name" value="Electron transfer flavoprotein, alpha subunit"/>
    <property type="match status" value="1"/>
</dbReference>
<dbReference type="InterPro" id="IPR014731">
    <property type="entry name" value="ETF_asu_C"/>
</dbReference>
<dbReference type="InterPro" id="IPR014730">
    <property type="entry name" value="ETF_a/b_N"/>
</dbReference>
<evidence type="ECO:0000256" key="1">
    <source>
        <dbReference type="ARBA" id="ARBA00005817"/>
    </source>
</evidence>
<dbReference type="CDD" id="cd01715">
    <property type="entry name" value="ETF_alpha"/>
    <property type="match status" value="1"/>
</dbReference>
<dbReference type="InterPro" id="IPR014729">
    <property type="entry name" value="Rossmann-like_a/b/a_fold"/>
</dbReference>
<dbReference type="EMBL" id="AUZI01000021">
    <property type="protein sequence ID" value="KID48729.1"/>
    <property type="molecule type" value="Genomic_DNA"/>
</dbReference>
<dbReference type="AlphaFoldDB" id="A0A017H663"/>
<organism evidence="6 7">
    <name type="scientific">Fusobacterium necrophorum subsp. funduliforme B35</name>
    <dbReference type="NCBI Taxonomy" id="1226633"/>
    <lineage>
        <taxon>Bacteria</taxon>
        <taxon>Fusobacteriati</taxon>
        <taxon>Fusobacteriota</taxon>
        <taxon>Fusobacteriia</taxon>
        <taxon>Fusobacteriales</taxon>
        <taxon>Fusobacteriaceae</taxon>
        <taxon>Fusobacterium</taxon>
    </lineage>
</organism>
<accession>A0A017H663</accession>
<dbReference type="SMART" id="SM00893">
    <property type="entry name" value="ETF"/>
    <property type="match status" value="1"/>
</dbReference>
<dbReference type="Pfam" id="PF00766">
    <property type="entry name" value="ETF_alpha"/>
    <property type="match status" value="1"/>
</dbReference>
<dbReference type="PIRSF" id="PIRSF000089">
    <property type="entry name" value="Electra_flavoP_a"/>
    <property type="match status" value="1"/>
</dbReference>
<comment type="caution">
    <text evidence="6">The sequence shown here is derived from an EMBL/GenBank/DDBJ whole genome shotgun (WGS) entry which is preliminary data.</text>
</comment>
<evidence type="ECO:0000256" key="3">
    <source>
        <dbReference type="ARBA" id="ARBA00022827"/>
    </source>
</evidence>
<reference evidence="6 7" key="1">
    <citation type="submission" date="2013-08" db="EMBL/GenBank/DDBJ databases">
        <title>An opportunistic ruminal bacterium that causes liver abscesses in cattle.</title>
        <authorList>
            <person name="Benahmed F.H."/>
            <person name="Rasmussen M."/>
            <person name="Harbottle H."/>
            <person name="Soppet D."/>
            <person name="Nagaraja T.G."/>
            <person name="Davidson M."/>
        </authorList>
    </citation>
    <scope>NUCLEOTIDE SEQUENCE [LARGE SCALE GENOMIC DNA]</scope>
    <source>
        <strain evidence="6 7">B35</strain>
    </source>
</reference>
<protein>
    <submittedName>
        <fullName evidence="6">Electron transfer flavoprotein subunit alpha</fullName>
    </submittedName>
</protein>
<evidence type="ECO:0000259" key="5">
    <source>
        <dbReference type="SMART" id="SM00893"/>
    </source>
</evidence>
<comment type="cofactor">
    <cofactor evidence="4">
        <name>FAD</name>
        <dbReference type="ChEBI" id="CHEBI:57692"/>
    </cofactor>
    <text evidence="4">Binds 1 FAD per dimer.</text>
</comment>
<keyword evidence="2" id="KW-0285">Flavoprotein</keyword>
<proteinExistence type="inferred from homology"/>
<dbReference type="Proteomes" id="UP000031184">
    <property type="component" value="Unassembled WGS sequence"/>
</dbReference>
<comment type="similarity">
    <text evidence="1">Belongs to the ETF alpha-subunit/FixB family.</text>
</comment>
<dbReference type="InterPro" id="IPR001308">
    <property type="entry name" value="ETF_a/FixB"/>
</dbReference>
<dbReference type="GO" id="GO:0033539">
    <property type="term" value="P:fatty acid beta-oxidation using acyl-CoA dehydrogenase"/>
    <property type="evidence" value="ECO:0007669"/>
    <property type="project" value="TreeGrafter"/>
</dbReference>
<evidence type="ECO:0000313" key="7">
    <source>
        <dbReference type="Proteomes" id="UP000031184"/>
    </source>
</evidence>
<keyword evidence="3 4" id="KW-0274">FAD</keyword>
<feature type="binding site" evidence="4">
    <location>
        <begin position="261"/>
        <end position="265"/>
    </location>
    <ligand>
        <name>FAD</name>
        <dbReference type="ChEBI" id="CHEBI:57692"/>
    </ligand>
</feature>
<dbReference type="Pfam" id="PF01012">
    <property type="entry name" value="ETF"/>
    <property type="match status" value="1"/>
</dbReference>
<feature type="binding site" evidence="4">
    <location>
        <begin position="247"/>
        <end position="248"/>
    </location>
    <ligand>
        <name>FAD</name>
        <dbReference type="ChEBI" id="CHEBI:57692"/>
    </ligand>
</feature>
<dbReference type="InterPro" id="IPR033947">
    <property type="entry name" value="ETF_alpha_N"/>
</dbReference>
<feature type="binding site" evidence="4">
    <location>
        <position position="299"/>
    </location>
    <ligand>
        <name>FAD</name>
        <dbReference type="ChEBI" id="CHEBI:57692"/>
    </ligand>
</feature>
<evidence type="ECO:0000256" key="2">
    <source>
        <dbReference type="ARBA" id="ARBA00022630"/>
    </source>
</evidence>
<dbReference type="GO" id="GO:0009055">
    <property type="term" value="F:electron transfer activity"/>
    <property type="evidence" value="ECO:0007669"/>
    <property type="project" value="InterPro"/>
</dbReference>
<dbReference type="OrthoDB" id="9770286at2"/>
<gene>
    <name evidence="6" type="ORF">C095_08300</name>
</gene>
<dbReference type="RefSeq" id="WP_005959556.1">
    <property type="nucleotide sequence ID" value="NZ_AOJP01000004.1"/>
</dbReference>
<dbReference type="GeneID" id="75075372"/>
<dbReference type="PANTHER" id="PTHR43153:SF1">
    <property type="entry name" value="ELECTRON TRANSFER FLAVOPROTEIN SUBUNIT ALPHA, MITOCHONDRIAL"/>
    <property type="match status" value="1"/>
</dbReference>
<feature type="domain" description="Electron transfer flavoprotein alpha/beta-subunit N-terminal" evidence="5">
    <location>
        <begin position="9"/>
        <end position="198"/>
    </location>
</feature>
<dbReference type="Gene3D" id="3.40.50.1220">
    <property type="entry name" value="TPP-binding domain"/>
    <property type="match status" value="1"/>
</dbReference>
<evidence type="ECO:0000313" key="6">
    <source>
        <dbReference type="EMBL" id="KID48729.1"/>
    </source>
</evidence>
<dbReference type="GO" id="GO:0050660">
    <property type="term" value="F:flavin adenine dinucleotide binding"/>
    <property type="evidence" value="ECO:0007669"/>
    <property type="project" value="InterPro"/>
</dbReference>
<dbReference type="Gene3D" id="3.40.50.620">
    <property type="entry name" value="HUPs"/>
    <property type="match status" value="1"/>
</dbReference>
<dbReference type="PATRIC" id="fig|1226633.4.peg.1672"/>
<dbReference type="SUPFAM" id="SSF52467">
    <property type="entry name" value="DHS-like NAD/FAD-binding domain"/>
    <property type="match status" value="1"/>
</dbReference>
<dbReference type="InterPro" id="IPR029035">
    <property type="entry name" value="DHS-like_NAD/FAD-binding_dom"/>
</dbReference>
<name>A0A017H663_9FUSO</name>